<feature type="domain" description="Phospholipase D N-terminal" evidence="2">
    <location>
        <begin position="133"/>
        <end position="234"/>
    </location>
</feature>
<keyword evidence="4" id="KW-1185">Reference proteome</keyword>
<dbReference type="InterPro" id="IPR029052">
    <property type="entry name" value="Metallo-depent_PP-like"/>
</dbReference>
<comment type="caution">
    <text evidence="3">The sequence shown here is derived from an EMBL/GenBank/DDBJ whole genome shotgun (WGS) entry which is preliminary data.</text>
</comment>
<evidence type="ECO:0000259" key="1">
    <source>
        <dbReference type="Pfam" id="PF09423"/>
    </source>
</evidence>
<name>A0A8H5G4H3_9AGAR</name>
<gene>
    <name evidence="3" type="ORF">D9756_001629</name>
</gene>
<organism evidence="3 4">
    <name type="scientific">Leucocoprinus leucothites</name>
    <dbReference type="NCBI Taxonomy" id="201217"/>
    <lineage>
        <taxon>Eukaryota</taxon>
        <taxon>Fungi</taxon>
        <taxon>Dikarya</taxon>
        <taxon>Basidiomycota</taxon>
        <taxon>Agaricomycotina</taxon>
        <taxon>Agaricomycetes</taxon>
        <taxon>Agaricomycetidae</taxon>
        <taxon>Agaricales</taxon>
        <taxon>Agaricineae</taxon>
        <taxon>Agaricaceae</taxon>
        <taxon>Leucocoprinus</taxon>
    </lineage>
</organism>
<dbReference type="Proteomes" id="UP000559027">
    <property type="component" value="Unassembled WGS sequence"/>
</dbReference>
<evidence type="ECO:0000259" key="2">
    <source>
        <dbReference type="Pfam" id="PF16655"/>
    </source>
</evidence>
<dbReference type="Pfam" id="PF16655">
    <property type="entry name" value="PhoD_N"/>
    <property type="match status" value="1"/>
</dbReference>
<evidence type="ECO:0008006" key="5">
    <source>
        <dbReference type="Google" id="ProtNLM"/>
    </source>
</evidence>
<protein>
    <recommendedName>
        <fullName evidence="5">Alkaline phosphatase D</fullName>
    </recommendedName>
</protein>
<dbReference type="Gene3D" id="3.60.21.70">
    <property type="entry name" value="PhoD-like phosphatase"/>
    <property type="match status" value="1"/>
</dbReference>
<dbReference type="CDD" id="cd07389">
    <property type="entry name" value="MPP_PhoD"/>
    <property type="match status" value="1"/>
</dbReference>
<evidence type="ECO:0000313" key="4">
    <source>
        <dbReference type="Proteomes" id="UP000559027"/>
    </source>
</evidence>
<dbReference type="InterPro" id="IPR032093">
    <property type="entry name" value="PhoD_N"/>
</dbReference>
<dbReference type="Gene3D" id="2.60.40.380">
    <property type="entry name" value="Purple acid phosphatase-like, N-terminal"/>
    <property type="match status" value="1"/>
</dbReference>
<dbReference type="PANTHER" id="PTHR43606:SF7">
    <property type="entry name" value="PHOSPHATASE, PUTATIVE (AFU_ORTHOLOGUE AFUA_6G08710)-RELATED"/>
    <property type="match status" value="1"/>
</dbReference>
<dbReference type="PANTHER" id="PTHR43606">
    <property type="entry name" value="PHOSPHATASE, PUTATIVE (AFU_ORTHOLOGUE AFUA_6G08710)-RELATED"/>
    <property type="match status" value="1"/>
</dbReference>
<dbReference type="InterPro" id="IPR052900">
    <property type="entry name" value="Phospholipid_Metab_Enz"/>
</dbReference>
<feature type="domain" description="PhoD-like phosphatase metallophosphatase" evidence="1">
    <location>
        <begin position="254"/>
        <end position="640"/>
    </location>
</feature>
<sequence>MQTCAPRFWTCAYSKLAPLDSRTYIYHCYLLTEDSRSLSTLFEMRTFAISLFLTCGVSAIVDKFNSNLVFRSPFTDEPQFGHDTVALSRRTFELSKRDQVPAGEFKDEKYPGFYVSNLSNAPFVWSSGVNFTHSVASGDPYDTSIILWTRAVPLPSSSGQLPDQSVPVCVSYQVFTSSDLSGKPVDSGDAFTSYDVDWTVKVEATKLRPDTRYFYRFNDCTNSSTVSPTGTTRTVASSNTPANRVNGGRPMTIAVFSCSQYQAGWFNAYGFAAHNITADIFVHLGDYIYESVGNGAKIGRAVEGRELATIHDYRQRLGQYRSDPDLQFAHQIVPWIVVWTITKSIANNAWKAGTSDSNDTAQGCTFSPSGACFTDRKLAGTRAYHEWMPIRQVDARDQLRIWRNFQIGKLLDLSMLDTRQYERDITDVRATLVSTVIPVTDDLIIADLQPGLLKIHFLRLPRSLALVDTLKDVPERSLMGANQEKWLLDTLSESQKRGAIWRIIGQQIVFSQLIRLAGDINLDAWDGYRENRNRILNHLYNNHITNTIVLAGDSHANWVSDLAHANDTNYNPATGRGAIGVEFAGTGVTSSAGPFNTGNFSQAVGFSQEFVRKNLDLQWSEGFYRGFFALTVDSKVLNATYYSMKDVTFRNLDGFASANFTVKAGENRLSRPVANGQVLSGALKSQVN</sequence>
<dbReference type="OrthoDB" id="29024at2759"/>
<accession>A0A8H5G4H3</accession>
<evidence type="ECO:0000313" key="3">
    <source>
        <dbReference type="EMBL" id="KAF5358188.1"/>
    </source>
</evidence>
<dbReference type="AlphaFoldDB" id="A0A8H5G4H3"/>
<dbReference type="EMBL" id="JAACJO010000005">
    <property type="protein sequence ID" value="KAF5358188.1"/>
    <property type="molecule type" value="Genomic_DNA"/>
</dbReference>
<dbReference type="Pfam" id="PF09423">
    <property type="entry name" value="PhoD"/>
    <property type="match status" value="1"/>
</dbReference>
<dbReference type="InterPro" id="IPR038607">
    <property type="entry name" value="PhoD-like_sf"/>
</dbReference>
<proteinExistence type="predicted"/>
<reference evidence="3 4" key="1">
    <citation type="journal article" date="2020" name="ISME J.">
        <title>Uncovering the hidden diversity of litter-decomposition mechanisms in mushroom-forming fungi.</title>
        <authorList>
            <person name="Floudas D."/>
            <person name="Bentzer J."/>
            <person name="Ahren D."/>
            <person name="Johansson T."/>
            <person name="Persson P."/>
            <person name="Tunlid A."/>
        </authorList>
    </citation>
    <scope>NUCLEOTIDE SEQUENCE [LARGE SCALE GENOMIC DNA]</scope>
    <source>
        <strain evidence="3 4">CBS 146.42</strain>
    </source>
</reference>
<dbReference type="InterPro" id="IPR018946">
    <property type="entry name" value="PhoD-like_MPP"/>
</dbReference>
<dbReference type="SUPFAM" id="SSF56300">
    <property type="entry name" value="Metallo-dependent phosphatases"/>
    <property type="match status" value="1"/>
</dbReference>